<dbReference type="AlphaFoldDB" id="A0A2U1SVJ3"/>
<dbReference type="InterPro" id="IPR001296">
    <property type="entry name" value="Glyco_trans_1"/>
</dbReference>
<dbReference type="GO" id="GO:0016757">
    <property type="term" value="F:glycosyltransferase activity"/>
    <property type="evidence" value="ECO:0007669"/>
    <property type="project" value="InterPro"/>
</dbReference>
<dbReference type="PANTHER" id="PTHR12526">
    <property type="entry name" value="GLYCOSYLTRANSFERASE"/>
    <property type="match status" value="1"/>
</dbReference>
<protein>
    <submittedName>
        <fullName evidence="3">Glycosyltransferase</fullName>
    </submittedName>
</protein>
<feature type="domain" description="Glycosyl transferase family 1" evidence="1">
    <location>
        <begin position="191"/>
        <end position="345"/>
    </location>
</feature>
<evidence type="ECO:0000259" key="2">
    <source>
        <dbReference type="Pfam" id="PF13439"/>
    </source>
</evidence>
<evidence type="ECO:0000313" key="3">
    <source>
        <dbReference type="EMBL" id="PWB95612.1"/>
    </source>
</evidence>
<dbReference type="Pfam" id="PF13439">
    <property type="entry name" value="Glyco_transf_4"/>
    <property type="match status" value="1"/>
</dbReference>
<keyword evidence="4" id="KW-1185">Reference proteome</keyword>
<proteinExistence type="predicted"/>
<feature type="domain" description="Glycosyltransferase subfamily 4-like N-terminal" evidence="2">
    <location>
        <begin position="11"/>
        <end position="173"/>
    </location>
</feature>
<reference evidence="3 4" key="1">
    <citation type="journal article" date="2018" name="Appl. Microbiol. Biotechnol.">
        <title>Co-cultivation of the strictly anaerobic methanogen Methanosarcina barkeri with aerobic methanotrophs in an oxygen-limited membrane bioreactor.</title>
        <authorList>
            <person name="In 't Zandt M.H."/>
            <person name="van den Bosch T.J.M."/>
            <person name="Rijkers R."/>
            <person name="van Kessel M.A.H.J."/>
            <person name="Jetten M.S.M."/>
            <person name="Welte C.U."/>
        </authorList>
    </citation>
    <scope>NUCLEOTIDE SEQUENCE [LARGE SCALE GENOMIC DNA]</scope>
    <source>
        <strain evidence="3 4">DSM 17706</strain>
    </source>
</reference>
<comment type="caution">
    <text evidence="3">The sequence shown here is derived from an EMBL/GenBank/DDBJ whole genome shotgun (WGS) entry which is preliminary data.</text>
</comment>
<evidence type="ECO:0000313" key="4">
    <source>
        <dbReference type="Proteomes" id="UP000245137"/>
    </source>
</evidence>
<dbReference type="InterPro" id="IPR028098">
    <property type="entry name" value="Glyco_trans_4-like_N"/>
</dbReference>
<dbReference type="Pfam" id="PF00534">
    <property type="entry name" value="Glycos_transf_1"/>
    <property type="match status" value="1"/>
</dbReference>
<dbReference type="PANTHER" id="PTHR12526:SF630">
    <property type="entry name" value="GLYCOSYLTRANSFERASE"/>
    <property type="match status" value="1"/>
</dbReference>
<dbReference type="RefSeq" id="WP_108915294.1">
    <property type="nucleotide sequence ID" value="NZ_BGJY01000001.1"/>
</dbReference>
<keyword evidence="3" id="KW-0808">Transferase</keyword>
<evidence type="ECO:0000259" key="1">
    <source>
        <dbReference type="Pfam" id="PF00534"/>
    </source>
</evidence>
<accession>A0A2U1SVJ3</accession>
<organism evidence="3 4">
    <name type="scientific">Methylosinus sporium</name>
    <dbReference type="NCBI Taxonomy" id="428"/>
    <lineage>
        <taxon>Bacteria</taxon>
        <taxon>Pseudomonadati</taxon>
        <taxon>Pseudomonadota</taxon>
        <taxon>Alphaproteobacteria</taxon>
        <taxon>Hyphomicrobiales</taxon>
        <taxon>Methylocystaceae</taxon>
        <taxon>Methylosinus</taxon>
    </lineage>
</organism>
<dbReference type="OrthoDB" id="9781738at2"/>
<dbReference type="SUPFAM" id="SSF53756">
    <property type="entry name" value="UDP-Glycosyltransferase/glycogen phosphorylase"/>
    <property type="match status" value="1"/>
</dbReference>
<dbReference type="Proteomes" id="UP000245137">
    <property type="component" value="Unassembled WGS sequence"/>
</dbReference>
<dbReference type="EMBL" id="PUIV01000001">
    <property type="protein sequence ID" value="PWB95612.1"/>
    <property type="molecule type" value="Genomic_DNA"/>
</dbReference>
<dbReference type="CDD" id="cd03811">
    <property type="entry name" value="GT4_GT28_WabH-like"/>
    <property type="match status" value="1"/>
</dbReference>
<gene>
    <name evidence="3" type="ORF">C5689_00370</name>
</gene>
<dbReference type="Gene3D" id="3.40.50.2000">
    <property type="entry name" value="Glycogen Phosphorylase B"/>
    <property type="match status" value="2"/>
</dbReference>
<sequence>MISILLPNLRIGGAERVSVDLARELVRRGHSVEFILMQAQGELISELPRGVEVVDLNARHYRNLLAPLSAYLRSRSPTVLIANIWPLTSAAVFTKLLARSRTRIVTVDHCSLSAQYSNHGLLHRMGLRASIAMFYPHANARIAVSHGVARDSSALGFLKCESFDVVYNPVPLAQVRNEPEERVEKLWGDRKGRRIITVGTLKRQKNHALLIRAFRRLLDVFDAKLMILGAGDLFEATAELARAEGVSDKVVMPGATSNPTPFYHSADLFVLSSDYEGFGNVVVEALGCGLPVVSTNCPSGPAEILENGRYGRLVPVGDADALAEAMAEALEAKHDREALRRRAAEFSPEHATDQYLHLLFPACSN</sequence>
<name>A0A2U1SVJ3_METSR</name>